<organism evidence="1 2">
    <name type="scientific">Ruminococcus albus SY3</name>
    <dbReference type="NCBI Taxonomy" id="1341156"/>
    <lineage>
        <taxon>Bacteria</taxon>
        <taxon>Bacillati</taxon>
        <taxon>Bacillota</taxon>
        <taxon>Clostridia</taxon>
        <taxon>Eubacteriales</taxon>
        <taxon>Oscillospiraceae</taxon>
        <taxon>Ruminococcus</taxon>
    </lineage>
</organism>
<sequence>MKGVLIISERKNALTPYGIKVNVRLLEMGKKQTWLIEKIQELLPSRYIDSSFINRILTGQTNSPEVIASINEILCIDEVEQAESKHTT</sequence>
<proteinExistence type="predicted"/>
<name>A0A011W2A1_RUMAL</name>
<evidence type="ECO:0000313" key="2">
    <source>
        <dbReference type="Proteomes" id="UP000021369"/>
    </source>
</evidence>
<comment type="caution">
    <text evidence="1">The sequence shown here is derived from an EMBL/GenBank/DDBJ whole genome shotgun (WGS) entry which is preliminary data.</text>
</comment>
<accession>A0A011W2A1</accession>
<keyword evidence="2" id="KW-1185">Reference proteome</keyword>
<evidence type="ECO:0008006" key="3">
    <source>
        <dbReference type="Google" id="ProtNLM"/>
    </source>
</evidence>
<gene>
    <name evidence="1" type="ORF">RASY3_01455</name>
</gene>
<dbReference type="Proteomes" id="UP000021369">
    <property type="component" value="Unassembled WGS sequence"/>
</dbReference>
<dbReference type="EMBL" id="JEOB01000001">
    <property type="protein sequence ID" value="EXM40938.1"/>
    <property type="molecule type" value="Genomic_DNA"/>
</dbReference>
<evidence type="ECO:0000313" key="1">
    <source>
        <dbReference type="EMBL" id="EXM40938.1"/>
    </source>
</evidence>
<dbReference type="AlphaFoldDB" id="A0A011W2A1"/>
<protein>
    <recommendedName>
        <fullName evidence="3">XRE family transcriptional regulator</fullName>
    </recommendedName>
</protein>
<reference evidence="1 2" key="1">
    <citation type="submission" date="2013-06" db="EMBL/GenBank/DDBJ databases">
        <title>Rumen cellulosomics: divergent fiber-degrading strategies revealed by comparative genome-wide analysis of six Ruminococcal strains.</title>
        <authorList>
            <person name="Dassa B."/>
            <person name="Borovok I."/>
            <person name="Lamed R."/>
            <person name="Flint H."/>
            <person name="Yeoman C.J."/>
            <person name="White B."/>
            <person name="Bayer E.A."/>
        </authorList>
    </citation>
    <scope>NUCLEOTIDE SEQUENCE [LARGE SCALE GENOMIC DNA]</scope>
    <source>
        <strain evidence="1 2">SY3</strain>
    </source>
</reference>
<dbReference type="RefSeq" id="WP_037284500.1">
    <property type="nucleotide sequence ID" value="NZ_JEOB01000001.1"/>
</dbReference>